<evidence type="ECO:0000256" key="1">
    <source>
        <dbReference type="SAM" id="Coils"/>
    </source>
</evidence>
<dbReference type="Proteomes" id="UP000324222">
    <property type="component" value="Unassembled WGS sequence"/>
</dbReference>
<organism evidence="2 3">
    <name type="scientific">Portunus trituberculatus</name>
    <name type="common">Swimming crab</name>
    <name type="synonym">Neptunus trituberculatus</name>
    <dbReference type="NCBI Taxonomy" id="210409"/>
    <lineage>
        <taxon>Eukaryota</taxon>
        <taxon>Metazoa</taxon>
        <taxon>Ecdysozoa</taxon>
        <taxon>Arthropoda</taxon>
        <taxon>Crustacea</taxon>
        <taxon>Multicrustacea</taxon>
        <taxon>Malacostraca</taxon>
        <taxon>Eumalacostraca</taxon>
        <taxon>Eucarida</taxon>
        <taxon>Decapoda</taxon>
        <taxon>Pleocyemata</taxon>
        <taxon>Brachyura</taxon>
        <taxon>Eubrachyura</taxon>
        <taxon>Portunoidea</taxon>
        <taxon>Portunidae</taxon>
        <taxon>Portuninae</taxon>
        <taxon>Portunus</taxon>
    </lineage>
</organism>
<accession>A0A5B7FCR5</accession>
<comment type="caution">
    <text evidence="2">The sequence shown here is derived from an EMBL/GenBank/DDBJ whole genome shotgun (WGS) entry which is preliminary data.</text>
</comment>
<evidence type="ECO:0000313" key="3">
    <source>
        <dbReference type="Proteomes" id="UP000324222"/>
    </source>
</evidence>
<evidence type="ECO:0000313" key="2">
    <source>
        <dbReference type="EMBL" id="MPC45410.1"/>
    </source>
</evidence>
<sequence>MAEADGGSNTGEKMGVNGHGQLDVGALLAALMEAREEAPKAREEMQEALEQFNHSWQTLREETSWYKDG</sequence>
<keyword evidence="1" id="KW-0175">Coiled coil</keyword>
<name>A0A5B7FCR5_PORTR</name>
<dbReference type="AlphaFoldDB" id="A0A5B7FCR5"/>
<proteinExistence type="predicted"/>
<dbReference type="EMBL" id="VSRR010006719">
    <property type="protein sequence ID" value="MPC45410.1"/>
    <property type="molecule type" value="Genomic_DNA"/>
</dbReference>
<keyword evidence="3" id="KW-1185">Reference proteome</keyword>
<protein>
    <submittedName>
        <fullName evidence="2">Uncharacterized protein</fullName>
    </submittedName>
</protein>
<feature type="coiled-coil region" evidence="1">
    <location>
        <begin position="31"/>
        <end position="62"/>
    </location>
</feature>
<gene>
    <name evidence="2" type="ORF">E2C01_039108</name>
</gene>
<reference evidence="2 3" key="1">
    <citation type="submission" date="2019-05" db="EMBL/GenBank/DDBJ databases">
        <title>Another draft genome of Portunus trituberculatus and its Hox gene families provides insights of decapod evolution.</title>
        <authorList>
            <person name="Jeong J.-H."/>
            <person name="Song I."/>
            <person name="Kim S."/>
            <person name="Choi T."/>
            <person name="Kim D."/>
            <person name="Ryu S."/>
            <person name="Kim W."/>
        </authorList>
    </citation>
    <scope>NUCLEOTIDE SEQUENCE [LARGE SCALE GENOMIC DNA]</scope>
    <source>
        <tissue evidence="2">Muscle</tissue>
    </source>
</reference>